<keyword evidence="2" id="KW-1185">Reference proteome</keyword>
<gene>
    <name evidence="1" type="ORF">HP552_05455</name>
</gene>
<dbReference type="RefSeq" id="WP_024634606.1">
    <property type="nucleotide sequence ID" value="NZ_JABMCB010000154.1"/>
</dbReference>
<evidence type="ECO:0000313" key="1">
    <source>
        <dbReference type="EMBL" id="NUU74687.1"/>
    </source>
</evidence>
<protein>
    <submittedName>
        <fullName evidence="1">Uncharacterized protein</fullName>
    </submittedName>
</protein>
<dbReference type="Proteomes" id="UP000526125">
    <property type="component" value="Unassembled WGS sequence"/>
</dbReference>
<dbReference type="AlphaFoldDB" id="A0A7Y6BTJ0"/>
<evidence type="ECO:0000313" key="2">
    <source>
        <dbReference type="Proteomes" id="UP000526125"/>
    </source>
</evidence>
<proteinExistence type="predicted"/>
<comment type="caution">
    <text evidence="1">The sequence shown here is derived from an EMBL/GenBank/DDBJ whole genome shotgun (WGS) entry which is preliminary data.</text>
</comment>
<accession>A0A7Y6BTJ0</accession>
<dbReference type="EMBL" id="JABMCB010000154">
    <property type="protein sequence ID" value="NUU74687.1"/>
    <property type="molecule type" value="Genomic_DNA"/>
</dbReference>
<reference evidence="1 2" key="1">
    <citation type="submission" date="2020-05" db="EMBL/GenBank/DDBJ databases">
        <title>Genome Sequencing of Type Strains.</title>
        <authorList>
            <person name="Lemaire J.F."/>
            <person name="Inderbitzin P."/>
            <person name="Gregorio O.A."/>
            <person name="Collins S.B."/>
            <person name="Wespe N."/>
            <person name="Knight-Connoni V."/>
        </authorList>
    </citation>
    <scope>NUCLEOTIDE SEQUENCE [LARGE SCALE GENOMIC DNA]</scope>
    <source>
        <strain evidence="1 2">LMG 21957</strain>
    </source>
</reference>
<name>A0A7Y6BTJ0_9BACL</name>
<sequence>MNSDFCLCDFDYSLNKVSSKICEKCTLIFTLIDSIDDATAVTCFRALSPIERKTLANVDQFYRGRREIEPIELYDRSLSSTVTALFKTVRETLNNKTSGDANKQFSYSKCLVVPLIKYISKENSDPVMAISKLDLNSVVLEYGLTYFPWNKARFGDSIYQTASETSIGIKELFNVKKLSLHGNDLEFLKTVYNNIGAIPFEYYLTELIQELKECSNNQVEFSDLHKVDSLRIISVTLDLTPLNRSLLDSYYQEHDRVPKIKRLASFNKDHEVYSTESPFLSSRFLKGKELIDDIKVIAVFTILLAQKEVDSRFESIITKFIKCTKDKVCEYDKVNIDFIVSHLKDNSSIEFETLLGYLKMRRSPLERDSEWIYRILDVILDSSSVGRRSIQVLMTDQLKGTEENYE</sequence>
<organism evidence="1 2">
    <name type="scientific">Paenibacillus xylanilyticus</name>
    <dbReference type="NCBI Taxonomy" id="248903"/>
    <lineage>
        <taxon>Bacteria</taxon>
        <taxon>Bacillati</taxon>
        <taxon>Bacillota</taxon>
        <taxon>Bacilli</taxon>
        <taxon>Bacillales</taxon>
        <taxon>Paenibacillaceae</taxon>
        <taxon>Paenibacillus</taxon>
    </lineage>
</organism>